<evidence type="ECO:0000256" key="1">
    <source>
        <dbReference type="ARBA" id="ARBA00022676"/>
    </source>
</evidence>
<reference evidence="4" key="1">
    <citation type="submission" date="2022-11" db="EMBL/GenBank/DDBJ databases">
        <title>Genomic repertoires linked with pathogenic potency of arthritogenic Prevotella copri isolated from the gut of rheumatoid arthritis patients.</title>
        <authorList>
            <person name="Nii T."/>
            <person name="Maeda Y."/>
            <person name="Motooka D."/>
            <person name="Naito M."/>
            <person name="Matsumoto Y."/>
            <person name="Ogawa T."/>
            <person name="Oguro-Igashira E."/>
            <person name="Kishikawa T."/>
            <person name="Yamashita M."/>
            <person name="Koizumi S."/>
            <person name="Kurakawa T."/>
            <person name="Okumura R."/>
            <person name="Kayama H."/>
            <person name="Murakami M."/>
            <person name="Sakaguchi T."/>
            <person name="Das B."/>
            <person name="Nakamura S."/>
            <person name="Okada Y."/>
            <person name="Kumanogoh A."/>
            <person name="Takeda K."/>
        </authorList>
    </citation>
    <scope>NUCLEOTIDE SEQUENCE</scope>
    <source>
        <strain evidence="4">RA-N001-16</strain>
    </source>
</reference>
<accession>A0AAW5UUC2</accession>
<dbReference type="Proteomes" id="UP001209476">
    <property type="component" value="Unassembled WGS sequence"/>
</dbReference>
<dbReference type="SUPFAM" id="SSF53448">
    <property type="entry name" value="Nucleotide-diphospho-sugar transferases"/>
    <property type="match status" value="1"/>
</dbReference>
<evidence type="ECO:0000313" key="4">
    <source>
        <dbReference type="EMBL" id="MCW4163914.1"/>
    </source>
</evidence>
<organism evidence="4 5">
    <name type="scientific">Segatella copri</name>
    <dbReference type="NCBI Taxonomy" id="165179"/>
    <lineage>
        <taxon>Bacteria</taxon>
        <taxon>Pseudomonadati</taxon>
        <taxon>Bacteroidota</taxon>
        <taxon>Bacteroidia</taxon>
        <taxon>Bacteroidales</taxon>
        <taxon>Prevotellaceae</taxon>
        <taxon>Segatella</taxon>
    </lineage>
</organism>
<dbReference type="EC" id="2.4.-.-" evidence="4"/>
<dbReference type="RefSeq" id="WP_264910793.1">
    <property type="nucleotide sequence ID" value="NZ_JAPDUL010000001.1"/>
</dbReference>
<dbReference type="AlphaFoldDB" id="A0AAW5UUC2"/>
<dbReference type="InterPro" id="IPR029044">
    <property type="entry name" value="Nucleotide-diphossugar_trans"/>
</dbReference>
<feature type="domain" description="Glycosyltransferase 2-like" evidence="3">
    <location>
        <begin position="3"/>
        <end position="118"/>
    </location>
</feature>
<dbReference type="GO" id="GO:0016758">
    <property type="term" value="F:hexosyltransferase activity"/>
    <property type="evidence" value="ECO:0007669"/>
    <property type="project" value="UniProtKB-ARBA"/>
</dbReference>
<protein>
    <submittedName>
        <fullName evidence="4">Glycosyltransferase</fullName>
        <ecNumber evidence="4">2.4.-.-</ecNumber>
    </submittedName>
</protein>
<gene>
    <name evidence="4" type="ORF">ONS98_01470</name>
</gene>
<dbReference type="EMBL" id="JAPDUM010000001">
    <property type="protein sequence ID" value="MCW4163914.1"/>
    <property type="molecule type" value="Genomic_DNA"/>
</dbReference>
<dbReference type="Pfam" id="PF00535">
    <property type="entry name" value="Glycos_transf_2"/>
    <property type="match status" value="1"/>
</dbReference>
<dbReference type="PANTHER" id="PTHR22916:SF51">
    <property type="entry name" value="GLYCOSYLTRANSFERASE EPSH-RELATED"/>
    <property type="match status" value="1"/>
</dbReference>
<dbReference type="InterPro" id="IPR001173">
    <property type="entry name" value="Glyco_trans_2-like"/>
</dbReference>
<name>A0AAW5UUC2_9BACT</name>
<evidence type="ECO:0000259" key="3">
    <source>
        <dbReference type="Pfam" id="PF00535"/>
    </source>
</evidence>
<keyword evidence="2 4" id="KW-0808">Transferase</keyword>
<keyword evidence="1 4" id="KW-0328">Glycosyltransferase</keyword>
<sequence length="327" mass="38883">MISVILNVYNGEKYIKRCVESVLAQTYQNFELLIIDDGSTDSTAKIIDSYPPSFVNVKVFHTENKGLSGSRRYGLSKVSGEYLIFIDCDDWVEPNWLESLISNLQKQNADLAICNYFEDYSGHSSHIEVCKREQISDYVSDLMHGHTWCVVWNKLVKTEIIRKNGIDFFEHLRYWEDVPFSVSYALYCNRIAFVQQPLYHYVKTNEESLTATDKHQISFNECRVKAVRMIEKHLKLSGKSQIYESDLLWLKFWIKNEFILHTVSKERVELWRISFPEMNKVWRKFTGKFILKYWALEHGINWYVLLNGKYWQFRHQIKAILKLNRKR</sequence>
<dbReference type="PANTHER" id="PTHR22916">
    <property type="entry name" value="GLYCOSYLTRANSFERASE"/>
    <property type="match status" value="1"/>
</dbReference>
<evidence type="ECO:0000313" key="5">
    <source>
        <dbReference type="Proteomes" id="UP001209476"/>
    </source>
</evidence>
<proteinExistence type="predicted"/>
<comment type="caution">
    <text evidence="4">The sequence shown here is derived from an EMBL/GenBank/DDBJ whole genome shotgun (WGS) entry which is preliminary data.</text>
</comment>
<dbReference type="CDD" id="cd00761">
    <property type="entry name" value="Glyco_tranf_GTA_type"/>
    <property type="match status" value="1"/>
</dbReference>
<evidence type="ECO:0000256" key="2">
    <source>
        <dbReference type="ARBA" id="ARBA00022679"/>
    </source>
</evidence>
<dbReference type="Gene3D" id="3.90.550.10">
    <property type="entry name" value="Spore Coat Polysaccharide Biosynthesis Protein SpsA, Chain A"/>
    <property type="match status" value="1"/>
</dbReference>